<feature type="transmembrane region" description="Helical" evidence="6">
    <location>
        <begin position="87"/>
        <end position="105"/>
    </location>
</feature>
<dbReference type="AlphaFoldDB" id="A0A7X9NH15"/>
<evidence type="ECO:0000256" key="3">
    <source>
        <dbReference type="ARBA" id="ARBA00022692"/>
    </source>
</evidence>
<keyword evidence="2" id="KW-1003">Cell membrane</keyword>
<keyword evidence="3 6" id="KW-0812">Transmembrane</keyword>
<accession>A0A7X9NH15</accession>
<feature type="transmembrane region" description="Helical" evidence="6">
    <location>
        <begin position="172"/>
        <end position="190"/>
    </location>
</feature>
<evidence type="ECO:0000256" key="6">
    <source>
        <dbReference type="SAM" id="Phobius"/>
    </source>
</evidence>
<reference evidence="7" key="2">
    <citation type="submission" date="2023-01" db="EMBL/GenBank/DDBJ databases">
        <title>Human gut microbiome strain richness.</title>
        <authorList>
            <person name="Chen-Liaw A."/>
        </authorList>
    </citation>
    <scope>NUCLEOTIDE SEQUENCE</scope>
    <source>
        <strain evidence="7">D8_m1001271B151109d0_201107</strain>
    </source>
</reference>
<dbReference type="Proteomes" id="UP001212981">
    <property type="component" value="Unassembled WGS sequence"/>
</dbReference>
<evidence type="ECO:0000313" key="8">
    <source>
        <dbReference type="EMBL" id="NME44071.1"/>
    </source>
</evidence>
<name>A0A7X9NH15_9FIRM</name>
<organism evidence="8 9">
    <name type="scientific">Faecalicoccus pleomorphus</name>
    <dbReference type="NCBI Taxonomy" id="1323"/>
    <lineage>
        <taxon>Bacteria</taxon>
        <taxon>Bacillati</taxon>
        <taxon>Bacillota</taxon>
        <taxon>Erysipelotrichia</taxon>
        <taxon>Erysipelotrichales</taxon>
        <taxon>Erysipelotrichaceae</taxon>
        <taxon>Faecalicoccus</taxon>
    </lineage>
</organism>
<dbReference type="GO" id="GO:0005886">
    <property type="term" value="C:plasma membrane"/>
    <property type="evidence" value="ECO:0007669"/>
    <property type="project" value="UniProtKB-SubCell"/>
</dbReference>
<dbReference type="InterPro" id="IPR050833">
    <property type="entry name" value="Poly_Biosynth_Transport"/>
</dbReference>
<keyword evidence="4 6" id="KW-1133">Transmembrane helix</keyword>
<feature type="transmembrane region" description="Helical" evidence="6">
    <location>
        <begin position="329"/>
        <end position="348"/>
    </location>
</feature>
<dbReference type="Pfam" id="PF01943">
    <property type="entry name" value="Polysacc_synt"/>
    <property type="match status" value="1"/>
</dbReference>
<evidence type="ECO:0000256" key="4">
    <source>
        <dbReference type="ARBA" id="ARBA00022989"/>
    </source>
</evidence>
<proteinExistence type="predicted"/>
<reference evidence="8 9" key="1">
    <citation type="submission" date="2020-04" db="EMBL/GenBank/DDBJ databases">
        <authorList>
            <person name="Hitch T.C.A."/>
            <person name="Wylensek D."/>
            <person name="Clavel T."/>
        </authorList>
    </citation>
    <scope>NUCLEOTIDE SEQUENCE [LARGE SCALE GENOMIC DNA]</scope>
    <source>
        <strain evidence="8 9">BSM-383-APC-22F</strain>
    </source>
</reference>
<evidence type="ECO:0000256" key="5">
    <source>
        <dbReference type="ARBA" id="ARBA00023136"/>
    </source>
</evidence>
<dbReference type="PANTHER" id="PTHR30250">
    <property type="entry name" value="PST FAMILY PREDICTED COLANIC ACID TRANSPORTER"/>
    <property type="match status" value="1"/>
</dbReference>
<keyword evidence="5 6" id="KW-0472">Membrane</keyword>
<feature type="transmembrane region" description="Helical" evidence="6">
    <location>
        <begin position="234"/>
        <end position="251"/>
    </location>
</feature>
<comment type="subcellular location">
    <subcellularLocation>
        <location evidence="1">Cell membrane</location>
        <topology evidence="1">Multi-pass membrane protein</topology>
    </subcellularLocation>
</comment>
<dbReference type="EMBL" id="JABAFR010000007">
    <property type="protein sequence ID" value="NME44071.1"/>
    <property type="molecule type" value="Genomic_DNA"/>
</dbReference>
<protein>
    <submittedName>
        <fullName evidence="8">Oligosaccharide flippase family protein</fullName>
    </submittedName>
    <submittedName>
        <fullName evidence="7">Polysaccharide biosynthesis C-terminal domain-containing protein</fullName>
    </submittedName>
</protein>
<evidence type="ECO:0000313" key="9">
    <source>
        <dbReference type="Proteomes" id="UP000540014"/>
    </source>
</evidence>
<feature type="transmembrane region" description="Helical" evidence="6">
    <location>
        <begin position="144"/>
        <end position="166"/>
    </location>
</feature>
<dbReference type="RefSeq" id="WP_168965008.1">
    <property type="nucleotide sequence ID" value="NZ_CALCIP010000021.1"/>
</dbReference>
<dbReference type="EMBL" id="JAQLXO010000013">
    <property type="protein sequence ID" value="MDB7982712.1"/>
    <property type="molecule type" value="Genomic_DNA"/>
</dbReference>
<feature type="transmembrane region" description="Helical" evidence="6">
    <location>
        <begin position="292"/>
        <end position="317"/>
    </location>
</feature>
<dbReference type="Proteomes" id="UP000540014">
    <property type="component" value="Unassembled WGS sequence"/>
</dbReference>
<comment type="caution">
    <text evidence="8">The sequence shown here is derived from an EMBL/GenBank/DDBJ whole genome shotgun (WGS) entry which is preliminary data.</text>
</comment>
<evidence type="ECO:0000313" key="7">
    <source>
        <dbReference type="EMBL" id="MDB7982712.1"/>
    </source>
</evidence>
<dbReference type="PANTHER" id="PTHR30250:SF11">
    <property type="entry name" value="O-ANTIGEN TRANSPORTER-RELATED"/>
    <property type="match status" value="1"/>
</dbReference>
<gene>
    <name evidence="8" type="ORF">HF861_04135</name>
    <name evidence="7" type="ORF">PND82_07780</name>
</gene>
<evidence type="ECO:0000256" key="1">
    <source>
        <dbReference type="ARBA" id="ARBA00004651"/>
    </source>
</evidence>
<feature type="transmembrane region" description="Helical" evidence="6">
    <location>
        <begin position="111"/>
        <end position="132"/>
    </location>
</feature>
<evidence type="ECO:0000256" key="2">
    <source>
        <dbReference type="ARBA" id="ARBA00022475"/>
    </source>
</evidence>
<feature type="transmembrane region" description="Helical" evidence="6">
    <location>
        <begin position="47"/>
        <end position="66"/>
    </location>
</feature>
<feature type="transmembrane region" description="Helical" evidence="6">
    <location>
        <begin position="412"/>
        <end position="432"/>
    </location>
</feature>
<feature type="transmembrane region" description="Helical" evidence="6">
    <location>
        <begin position="438"/>
        <end position="462"/>
    </location>
</feature>
<feature type="transmembrane region" description="Helical" evidence="6">
    <location>
        <begin position="355"/>
        <end position="375"/>
    </location>
</feature>
<sequence>MNKYKYLFKNIGLLALSNFATKLISFFLVPLYTNILTTTEYGTYDLFYTTINVLIPILTLNINDAVLRFSIEKNVNKNAVATISIRYFIFGSIFILFGLVINAIFNISEVIKIYACFFFMMFFSQSLSGIVSSFARGIDKIRELSISSVIASVIIIGCNVLFLVIFRWGLKGYFLANIIGPLVQCLYLMICTRMTKYIKPQERYIQEKKGMLAYSKPLIANSVAWWINNASDRYIVIFFCGIAANGIYSIASKIPSILNIFQTIFNQAWTMSAVKEYDPEDKSGFFANTYKAYNCLMVILCSLIIATDKFLASFLYVKDFYTAWKYVPWLTIAIIFGALSGYIGGFFSAVKESKIFAQTTIIGAVLNIVMNIFLIPLLGPLGAAIATGISYFIVWLIRYIRSQSLIKLRIRLSRDLLTYAILVIQSVVLLLVSNNVLLYVIQYTFVLLIMILYIDDIMLFFNKCQNKLSQRR</sequence>
<dbReference type="InterPro" id="IPR002797">
    <property type="entry name" value="Polysacc_synth"/>
</dbReference>
<feature type="transmembrane region" description="Helical" evidence="6">
    <location>
        <begin position="12"/>
        <end position="35"/>
    </location>
</feature>